<feature type="region of interest" description="Disordered" evidence="1">
    <location>
        <begin position="1"/>
        <end position="57"/>
    </location>
</feature>
<reference evidence="2 3" key="1">
    <citation type="submission" date="2019-07" db="EMBL/GenBank/DDBJ databases">
        <title>Quadrisphaera sp. strain DD2A genome sequencing and assembly.</title>
        <authorList>
            <person name="Kim I."/>
        </authorList>
    </citation>
    <scope>NUCLEOTIDE SEQUENCE [LARGE SCALE GENOMIC DNA]</scope>
    <source>
        <strain evidence="2 3">DD2A</strain>
    </source>
</reference>
<name>A0A5C8ZHG9_9ACTN</name>
<feature type="compositionally biased region" description="Low complexity" evidence="1">
    <location>
        <begin position="27"/>
        <end position="38"/>
    </location>
</feature>
<gene>
    <name evidence="2" type="ORF">FMM08_07860</name>
</gene>
<comment type="caution">
    <text evidence="2">The sequence shown here is derived from an EMBL/GenBank/DDBJ whole genome shotgun (WGS) entry which is preliminary data.</text>
</comment>
<evidence type="ECO:0000313" key="2">
    <source>
        <dbReference type="EMBL" id="TXR56668.1"/>
    </source>
</evidence>
<evidence type="ECO:0000313" key="3">
    <source>
        <dbReference type="Proteomes" id="UP000321234"/>
    </source>
</evidence>
<dbReference type="EMBL" id="VKAC01000004">
    <property type="protein sequence ID" value="TXR56668.1"/>
    <property type="molecule type" value="Genomic_DNA"/>
</dbReference>
<keyword evidence="3" id="KW-1185">Reference proteome</keyword>
<sequence>MGLPAPAGAQRGLERLNPPLPPRPDASRLLGRLLSPSGPAGGRPRRRGARSPHLVLLSGLRGCRDRAAARPVRPGQR</sequence>
<organism evidence="2 3">
    <name type="scientific">Quadrisphaera setariae</name>
    <dbReference type="NCBI Taxonomy" id="2593304"/>
    <lineage>
        <taxon>Bacteria</taxon>
        <taxon>Bacillati</taxon>
        <taxon>Actinomycetota</taxon>
        <taxon>Actinomycetes</taxon>
        <taxon>Kineosporiales</taxon>
        <taxon>Kineosporiaceae</taxon>
        <taxon>Quadrisphaera</taxon>
    </lineage>
</organism>
<dbReference type="Proteomes" id="UP000321234">
    <property type="component" value="Unassembled WGS sequence"/>
</dbReference>
<dbReference type="AlphaFoldDB" id="A0A5C8ZHG9"/>
<proteinExistence type="predicted"/>
<protein>
    <submittedName>
        <fullName evidence="2">Uncharacterized protein</fullName>
    </submittedName>
</protein>
<evidence type="ECO:0000256" key="1">
    <source>
        <dbReference type="SAM" id="MobiDB-lite"/>
    </source>
</evidence>
<accession>A0A5C8ZHG9</accession>